<evidence type="ECO:0000313" key="5">
    <source>
        <dbReference type="Proteomes" id="UP000054010"/>
    </source>
</evidence>
<dbReference type="PROSITE" id="PS00455">
    <property type="entry name" value="AMP_BINDING"/>
    <property type="match status" value="1"/>
</dbReference>
<evidence type="ECO:0000259" key="2">
    <source>
        <dbReference type="Pfam" id="PF00501"/>
    </source>
</evidence>
<reference evidence="4 5" key="1">
    <citation type="journal article" date="2011" name="J. Bacteriol.">
        <title>Draft genome sequence of the anoxygenic filamentous phototrophic bacterium Oscillochloris trichoides subsp. DG-6.</title>
        <authorList>
            <person name="Kuznetsov B.B."/>
            <person name="Ivanovsky R.N."/>
            <person name="Keppen O.I."/>
            <person name="Sukhacheva M.V."/>
            <person name="Bumazhkin B.K."/>
            <person name="Patutina E.O."/>
            <person name="Beletsky A.V."/>
            <person name="Mardanov A.V."/>
            <person name="Baslerov R.V."/>
            <person name="Panteleeva A.N."/>
            <person name="Kolganova T.V."/>
            <person name="Ravin N.V."/>
            <person name="Skryabin K.G."/>
        </authorList>
    </citation>
    <scope>NUCLEOTIDE SEQUENCE [LARGE SCALE GENOMIC DNA]</scope>
    <source>
        <strain evidence="4 5">DG-6</strain>
    </source>
</reference>
<dbReference type="Gene3D" id="3.40.50.12780">
    <property type="entry name" value="N-terminal domain of ligase-like"/>
    <property type="match status" value="1"/>
</dbReference>
<dbReference type="Pfam" id="PF00501">
    <property type="entry name" value="AMP-binding"/>
    <property type="match status" value="1"/>
</dbReference>
<keyword evidence="4" id="KW-0436">Ligase</keyword>
<dbReference type="InterPro" id="IPR042099">
    <property type="entry name" value="ANL_N_sf"/>
</dbReference>
<dbReference type="InterPro" id="IPR020845">
    <property type="entry name" value="AMP-binding_CS"/>
</dbReference>
<dbReference type="PANTHER" id="PTHR43201:SF8">
    <property type="entry name" value="ACYL-COA SYNTHETASE FAMILY MEMBER 3"/>
    <property type="match status" value="1"/>
</dbReference>
<dbReference type="STRING" id="765420.OSCT_1846"/>
<dbReference type="eggNOG" id="COG0318">
    <property type="taxonomic scope" value="Bacteria"/>
</dbReference>
<dbReference type="SUPFAM" id="SSF56801">
    <property type="entry name" value="Acetyl-CoA synthetase-like"/>
    <property type="match status" value="1"/>
</dbReference>
<dbReference type="GO" id="GO:0006631">
    <property type="term" value="P:fatty acid metabolic process"/>
    <property type="evidence" value="ECO:0007669"/>
    <property type="project" value="TreeGrafter"/>
</dbReference>
<evidence type="ECO:0000313" key="4">
    <source>
        <dbReference type="EMBL" id="EFO80292.1"/>
    </source>
</evidence>
<organism evidence="4 5">
    <name type="scientific">Oscillochloris trichoides DG-6</name>
    <dbReference type="NCBI Taxonomy" id="765420"/>
    <lineage>
        <taxon>Bacteria</taxon>
        <taxon>Bacillati</taxon>
        <taxon>Chloroflexota</taxon>
        <taxon>Chloroflexia</taxon>
        <taxon>Chloroflexales</taxon>
        <taxon>Chloroflexineae</taxon>
        <taxon>Oscillochloridaceae</taxon>
        <taxon>Oscillochloris</taxon>
    </lineage>
</organism>
<evidence type="ECO:0000259" key="3">
    <source>
        <dbReference type="Pfam" id="PF13193"/>
    </source>
</evidence>
<dbReference type="CDD" id="cd05941">
    <property type="entry name" value="MCS"/>
    <property type="match status" value="1"/>
</dbReference>
<dbReference type="Proteomes" id="UP000054010">
    <property type="component" value="Unassembled WGS sequence"/>
</dbReference>
<dbReference type="InterPro" id="IPR045851">
    <property type="entry name" value="AMP-bd_C_sf"/>
</dbReference>
<dbReference type="Pfam" id="PF13193">
    <property type="entry name" value="AMP-binding_C"/>
    <property type="match status" value="1"/>
</dbReference>
<dbReference type="InterPro" id="IPR000873">
    <property type="entry name" value="AMP-dep_synth/lig_dom"/>
</dbReference>
<dbReference type="InterPro" id="IPR025110">
    <property type="entry name" value="AMP-bd_C"/>
</dbReference>
<gene>
    <name evidence="4" type="ORF">OSCT_1846</name>
</gene>
<accession>E1IEU5</accession>
<dbReference type="PANTHER" id="PTHR43201">
    <property type="entry name" value="ACYL-COA SYNTHETASE"/>
    <property type="match status" value="1"/>
</dbReference>
<proteinExistence type="inferred from homology"/>
<dbReference type="EMBL" id="ADVR01000075">
    <property type="protein sequence ID" value="EFO80292.1"/>
    <property type="molecule type" value="Genomic_DNA"/>
</dbReference>
<comment type="similarity">
    <text evidence="1">Belongs to the ATP-dependent AMP-binding enzyme family.</text>
</comment>
<dbReference type="HOGENOM" id="CLU_000022_59_10_0"/>
<feature type="domain" description="AMP-binding enzyme C-terminal" evidence="3">
    <location>
        <begin position="421"/>
        <end position="502"/>
    </location>
</feature>
<dbReference type="OrthoDB" id="9781737at2"/>
<dbReference type="AlphaFoldDB" id="E1IEU5"/>
<dbReference type="Gene3D" id="3.30.300.30">
    <property type="match status" value="1"/>
</dbReference>
<keyword evidence="5" id="KW-1185">Reference proteome</keyword>
<dbReference type="GO" id="GO:0031956">
    <property type="term" value="F:medium-chain fatty acid-CoA ligase activity"/>
    <property type="evidence" value="ECO:0007669"/>
    <property type="project" value="TreeGrafter"/>
</dbReference>
<name>E1IEU5_9CHLR</name>
<protein>
    <submittedName>
        <fullName evidence="4">AMP-dependent synthetase and ligase</fullName>
    </submittedName>
</protein>
<sequence length="514" mass="55696">MHSILAATLAHATHTPQRTCMIWHGQSLSYAALVAAARTWASFYRALGLVQGDRVALYLGNTPAFLAAYLGTHLAGGAAVLINTQYRQIELEHILSDSAPHIAVGDTTTALELRITLGKLRQAGHAITQITSDGSWSGMPVHEHGSLDLPLPQPDDLAILAYTSGTTGRSKGAMLTHANLLANSRAVLEAWQWTEHDRLLLTLPLFHIHGLGVGVHGSLLTGASIDLRPQFEPDSVLLTLASGAVSMFFGVPTMYGRLLQAASGAEYAAIRSAIMQRMRLFVSGSAALPPQIFAQFRDLFGHTILERYGMTETIMNLTNPYHGERRAGTVGMPFPGQEARIVDLHSRATLPDGEVGEIQVRGPHVCAGYWRNPQASAEVFDADGWFSTGDLGRREADGYYVITGRARELIISGGYNIYPREVEERLLSHPAVLECAVRGLPDPDFGEQVAAWIVPSSFPLDAAASNTLSSELIAFCRAGLAAYKRPRQIFFVAALPRNALGKVQKHLLTQYPVP</sequence>
<evidence type="ECO:0000256" key="1">
    <source>
        <dbReference type="ARBA" id="ARBA00006432"/>
    </source>
</evidence>
<comment type="caution">
    <text evidence="4">The sequence shown here is derived from an EMBL/GenBank/DDBJ whole genome shotgun (WGS) entry which is preliminary data.</text>
</comment>
<feature type="domain" description="AMP-dependent synthetase/ligase" evidence="2">
    <location>
        <begin position="11"/>
        <end position="370"/>
    </location>
</feature>